<dbReference type="EMBL" id="CP024785">
    <property type="protein sequence ID" value="AUB39504.1"/>
    <property type="molecule type" value="Genomic_DNA"/>
</dbReference>
<evidence type="ECO:0000313" key="2">
    <source>
        <dbReference type="Proteomes" id="UP000232003"/>
    </source>
</evidence>
<keyword evidence="2" id="KW-1185">Reference proteome</keyword>
<dbReference type="Proteomes" id="UP000232003">
    <property type="component" value="Chromosome"/>
</dbReference>
<dbReference type="InterPro" id="IPR011335">
    <property type="entry name" value="Restrct_endonuc-II-like"/>
</dbReference>
<dbReference type="InterPro" id="IPR014919">
    <property type="entry name" value="XisH"/>
</dbReference>
<gene>
    <name evidence="1" type="ORF">COO91_05498</name>
</gene>
<dbReference type="CDD" id="cd22366">
    <property type="entry name" value="XisH-like"/>
    <property type="match status" value="1"/>
</dbReference>
<reference evidence="1 2" key="1">
    <citation type="submission" date="2017-11" db="EMBL/GenBank/DDBJ databases">
        <title>Complete genome of a free-living desiccation-tolerant cyanobacterium and its photosynthetic adaptation to extreme terrestrial habitat.</title>
        <authorList>
            <person name="Shang J."/>
        </authorList>
    </citation>
    <scope>NUCLEOTIDE SEQUENCE [LARGE SCALE GENOMIC DNA]</scope>
    <source>
        <strain evidence="1 2">CCNUN1</strain>
    </source>
</reference>
<evidence type="ECO:0000313" key="1">
    <source>
        <dbReference type="EMBL" id="AUB39504.1"/>
    </source>
</evidence>
<dbReference type="RefSeq" id="WP_100900497.1">
    <property type="nucleotide sequence ID" value="NZ_CAWNNC010000001.1"/>
</dbReference>
<dbReference type="KEGG" id="nfl:COO91_05498"/>
<sequence>MPARDIYHNNVKNALIKDKWTITHDPLTLKFGKKDLYVDLGARQLLAAQKAEYKIAVEIKSFSGRSDVDDLEKALGQYILYQDILIELEPERMLYLAVPNRVFDDLFEEPIGKLLLKNHRLKLITFDPKQEVIKQWIIPN</sequence>
<dbReference type="Gene3D" id="3.40.1350.10">
    <property type="match status" value="1"/>
</dbReference>
<name>A0A2K8SVN5_9NOSO</name>
<dbReference type="Pfam" id="PF08814">
    <property type="entry name" value="XisH"/>
    <property type="match status" value="1"/>
</dbReference>
<dbReference type="GO" id="GO:0003676">
    <property type="term" value="F:nucleic acid binding"/>
    <property type="evidence" value="ECO:0007669"/>
    <property type="project" value="InterPro"/>
</dbReference>
<proteinExistence type="predicted"/>
<organism evidence="1 2">
    <name type="scientific">Nostoc flagelliforme CCNUN1</name>
    <dbReference type="NCBI Taxonomy" id="2038116"/>
    <lineage>
        <taxon>Bacteria</taxon>
        <taxon>Bacillati</taxon>
        <taxon>Cyanobacteriota</taxon>
        <taxon>Cyanophyceae</taxon>
        <taxon>Nostocales</taxon>
        <taxon>Nostocaceae</taxon>
        <taxon>Nostoc</taxon>
    </lineage>
</organism>
<protein>
    <submittedName>
        <fullName evidence="1">FdxN element excision controlling factor protein</fullName>
    </submittedName>
</protein>
<dbReference type="InterPro" id="IPR011856">
    <property type="entry name" value="tRNA_endonuc-like_dom_sf"/>
</dbReference>
<accession>A0A2K8SVN5</accession>
<dbReference type="OrthoDB" id="456752at2"/>
<dbReference type="SUPFAM" id="SSF52980">
    <property type="entry name" value="Restriction endonuclease-like"/>
    <property type="match status" value="1"/>
</dbReference>
<dbReference type="AlphaFoldDB" id="A0A2K8SVN5"/>